<evidence type="ECO:0000313" key="3">
    <source>
        <dbReference type="EMBL" id="PWN03289.1"/>
    </source>
</evidence>
<feature type="region of interest" description="Disordered" evidence="1">
    <location>
        <begin position="100"/>
        <end position="123"/>
    </location>
</feature>
<feature type="transmembrane region" description="Helical" evidence="2">
    <location>
        <begin position="80"/>
        <end position="98"/>
    </location>
</feature>
<dbReference type="EMBL" id="QGDD01000003">
    <property type="protein sequence ID" value="PWN03289.1"/>
    <property type="molecule type" value="Genomic_DNA"/>
</dbReference>
<evidence type="ECO:0000256" key="1">
    <source>
        <dbReference type="SAM" id="MobiDB-lite"/>
    </source>
</evidence>
<feature type="transmembrane region" description="Helical" evidence="2">
    <location>
        <begin position="39"/>
        <end position="60"/>
    </location>
</feature>
<name>A0A316TJ82_9ACTN</name>
<comment type="caution">
    <text evidence="3">The sequence shown here is derived from an EMBL/GenBank/DDBJ whole genome shotgun (WGS) entry which is preliminary data.</text>
</comment>
<organism evidence="3 4">
    <name type="scientific">Nocardioides silvaticus</name>
    <dbReference type="NCBI Taxonomy" id="2201891"/>
    <lineage>
        <taxon>Bacteria</taxon>
        <taxon>Bacillati</taxon>
        <taxon>Actinomycetota</taxon>
        <taxon>Actinomycetes</taxon>
        <taxon>Propionibacteriales</taxon>
        <taxon>Nocardioidaceae</taxon>
        <taxon>Nocardioides</taxon>
    </lineage>
</organism>
<accession>A0A316TJ82</accession>
<keyword evidence="2" id="KW-1133">Transmembrane helix</keyword>
<keyword evidence="2" id="KW-0472">Membrane</keyword>
<keyword evidence="2" id="KW-0812">Transmembrane</keyword>
<dbReference type="RefSeq" id="WP_109693378.1">
    <property type="nucleotide sequence ID" value="NZ_QGDD01000003.1"/>
</dbReference>
<evidence type="ECO:0000313" key="4">
    <source>
        <dbReference type="Proteomes" id="UP000245507"/>
    </source>
</evidence>
<evidence type="ECO:0000256" key="2">
    <source>
        <dbReference type="SAM" id="Phobius"/>
    </source>
</evidence>
<dbReference type="Proteomes" id="UP000245507">
    <property type="component" value="Unassembled WGS sequence"/>
</dbReference>
<dbReference type="AlphaFoldDB" id="A0A316TJ82"/>
<sequence length="123" mass="12823">MTLGLPADYFIRELLVVAVYAAAAIACATRWREGMWARIGACAATLGAALAGFSLSAWVLYSNDLPALMDFRSNEAVGDALSWLGLLALAGVLVAIVLDRGTSPSPNRSGRPTVDEGAQPASQ</sequence>
<protein>
    <submittedName>
        <fullName evidence="3">Uncharacterized protein</fullName>
    </submittedName>
</protein>
<reference evidence="3 4" key="1">
    <citation type="submission" date="2018-05" db="EMBL/GenBank/DDBJ databases">
        <title>Nocardioides silvaticus genome.</title>
        <authorList>
            <person name="Li C."/>
            <person name="Wang G."/>
        </authorList>
    </citation>
    <scope>NUCLEOTIDE SEQUENCE [LARGE SCALE GENOMIC DNA]</scope>
    <source>
        <strain evidence="3 4">CCTCC AB 2018079</strain>
    </source>
</reference>
<keyword evidence="4" id="KW-1185">Reference proteome</keyword>
<feature type="transmembrane region" description="Helical" evidence="2">
    <location>
        <begin position="6"/>
        <end position="27"/>
    </location>
</feature>
<gene>
    <name evidence="3" type="ORF">DJ010_09240</name>
</gene>
<proteinExistence type="predicted"/>